<dbReference type="AlphaFoldDB" id="A0A9W4NA28"/>
<dbReference type="SMART" id="SM00229">
    <property type="entry name" value="RasGEFN"/>
    <property type="match status" value="1"/>
</dbReference>
<dbReference type="SUPFAM" id="SSF48366">
    <property type="entry name" value="Ras GEF"/>
    <property type="match status" value="1"/>
</dbReference>
<dbReference type="Pfam" id="PF00617">
    <property type="entry name" value="RasGEF"/>
    <property type="match status" value="1"/>
</dbReference>
<name>A0A9W4NA28_PENNA</name>
<comment type="caution">
    <text evidence="5">The sequence shown here is derived from an EMBL/GenBank/DDBJ whole genome shotgun (WGS) entry which is preliminary data.</text>
</comment>
<dbReference type="GO" id="GO:0005085">
    <property type="term" value="F:guanyl-nucleotide exchange factor activity"/>
    <property type="evidence" value="ECO:0007669"/>
    <property type="project" value="UniProtKB-KW"/>
</dbReference>
<accession>A0A9W4NA28</accession>
<proteinExistence type="predicted"/>
<dbReference type="OrthoDB" id="3145928at2759"/>
<protein>
    <recommendedName>
        <fullName evidence="7">Ras-GEF domain-containing protein</fullName>
    </recommendedName>
</protein>
<sequence>MPCGHSDLSRCAVRMTSDWIIGFLITMDQIGTKERRDSGSHDITSPKKLVIQYHGSVEVVRAGTLAALVENLTRHDKLDGSFNRTFFTTYKYFISGAELLELLIDRFDCSPPTLTATQTTEWATQTKPLIRLRVINVLKQWLENFWSEPKCIDADRNLRILQSFVKGATDAIGTSATHQLLTNVQRRLAGLGCHRRSISSISTAPKPILPRKLDKLQFLKIDATEIARQLTIMEAHIFGKVQRDEFLNKNWQKKESPGTPELAPNIRALIRYSNQLSNWVGALVLAESDVKKRTQVIGHLVNVANTCCQLRNYSAVVSILAGLESAPIYRLARTWALVTERSCNTLRPLQALTCSAHNYQTYRDTLRIAVAPCVPFLGLFLKDLTFIEDGNPAMTPEGLINFHKYTMLASTIHEIQRLKEAPYSLRPIPELQEYLVTQLQSAVELHDMWDKSCELETRGRDLGNRPRDLYTPTGGMFASMVVACMVLGN</sequence>
<feature type="domain" description="N-terminal Ras-GEF" evidence="4">
    <location>
        <begin position="56"/>
        <end position="189"/>
    </location>
</feature>
<feature type="domain" description="Ras-GEF" evidence="3">
    <location>
        <begin position="222"/>
        <end position="458"/>
    </location>
</feature>
<dbReference type="InterPro" id="IPR023578">
    <property type="entry name" value="Ras_GEF_dom_sf"/>
</dbReference>
<dbReference type="Gene3D" id="1.20.870.10">
    <property type="entry name" value="Son of sevenless (SoS) protein Chain: S domain 1"/>
    <property type="match status" value="1"/>
</dbReference>
<evidence type="ECO:0008006" key="7">
    <source>
        <dbReference type="Google" id="ProtNLM"/>
    </source>
</evidence>
<dbReference type="PROSITE" id="PS50009">
    <property type="entry name" value="RASGEF_CAT"/>
    <property type="match status" value="1"/>
</dbReference>
<dbReference type="EMBL" id="CAJVNV010000629">
    <property type="protein sequence ID" value="CAG8306662.1"/>
    <property type="molecule type" value="Genomic_DNA"/>
</dbReference>
<dbReference type="Pfam" id="PF00618">
    <property type="entry name" value="RasGEF_N"/>
    <property type="match status" value="1"/>
</dbReference>
<dbReference type="PANTHER" id="PTHR23113">
    <property type="entry name" value="GUANINE NUCLEOTIDE EXCHANGE FACTOR"/>
    <property type="match status" value="1"/>
</dbReference>
<dbReference type="PROSITE" id="PS00720">
    <property type="entry name" value="RASGEF"/>
    <property type="match status" value="1"/>
</dbReference>
<evidence type="ECO:0000313" key="5">
    <source>
        <dbReference type="EMBL" id="CAG8306662.1"/>
    </source>
</evidence>
<dbReference type="GO" id="GO:0007265">
    <property type="term" value="P:Ras protein signal transduction"/>
    <property type="evidence" value="ECO:0007669"/>
    <property type="project" value="TreeGrafter"/>
</dbReference>
<keyword evidence="1 2" id="KW-0344">Guanine-nucleotide releasing factor</keyword>
<evidence type="ECO:0000259" key="3">
    <source>
        <dbReference type="PROSITE" id="PS50009"/>
    </source>
</evidence>
<dbReference type="Gene3D" id="1.10.840.10">
    <property type="entry name" value="Ras guanine-nucleotide exchange factors catalytic domain"/>
    <property type="match status" value="1"/>
</dbReference>
<reference evidence="5" key="1">
    <citation type="submission" date="2021-07" db="EMBL/GenBank/DDBJ databases">
        <authorList>
            <person name="Branca A.L. A."/>
        </authorList>
    </citation>
    <scope>NUCLEOTIDE SEQUENCE</scope>
</reference>
<evidence type="ECO:0000313" key="6">
    <source>
        <dbReference type="Proteomes" id="UP001153461"/>
    </source>
</evidence>
<dbReference type="InterPro" id="IPR036964">
    <property type="entry name" value="RASGEF_cat_dom_sf"/>
</dbReference>
<dbReference type="PROSITE" id="PS50212">
    <property type="entry name" value="RASGEF_NTER"/>
    <property type="match status" value="1"/>
</dbReference>
<dbReference type="CDD" id="cd06224">
    <property type="entry name" value="REM"/>
    <property type="match status" value="1"/>
</dbReference>
<dbReference type="InterPro" id="IPR001895">
    <property type="entry name" value="RASGEF_cat_dom"/>
</dbReference>
<dbReference type="InterPro" id="IPR008937">
    <property type="entry name" value="Ras-like_GEF"/>
</dbReference>
<dbReference type="InterPro" id="IPR019804">
    <property type="entry name" value="Ras_G-nucl-exch_fac_CS"/>
</dbReference>
<dbReference type="Proteomes" id="UP001153461">
    <property type="component" value="Unassembled WGS sequence"/>
</dbReference>
<gene>
    <name evidence="5" type="ORF">PNAL_LOCUS9984</name>
</gene>
<organism evidence="5 6">
    <name type="scientific">Penicillium nalgiovense</name>
    <dbReference type="NCBI Taxonomy" id="60175"/>
    <lineage>
        <taxon>Eukaryota</taxon>
        <taxon>Fungi</taxon>
        <taxon>Dikarya</taxon>
        <taxon>Ascomycota</taxon>
        <taxon>Pezizomycotina</taxon>
        <taxon>Eurotiomycetes</taxon>
        <taxon>Eurotiomycetidae</taxon>
        <taxon>Eurotiales</taxon>
        <taxon>Aspergillaceae</taxon>
        <taxon>Penicillium</taxon>
    </lineage>
</organism>
<evidence type="ECO:0000256" key="1">
    <source>
        <dbReference type="ARBA" id="ARBA00022658"/>
    </source>
</evidence>
<evidence type="ECO:0000259" key="4">
    <source>
        <dbReference type="PROSITE" id="PS50212"/>
    </source>
</evidence>
<dbReference type="CDD" id="cd00155">
    <property type="entry name" value="RasGEF"/>
    <property type="match status" value="1"/>
</dbReference>
<evidence type="ECO:0000256" key="2">
    <source>
        <dbReference type="PROSITE-ProRule" id="PRU00168"/>
    </source>
</evidence>
<dbReference type="SMART" id="SM00147">
    <property type="entry name" value="RasGEF"/>
    <property type="match status" value="1"/>
</dbReference>
<dbReference type="InterPro" id="IPR000651">
    <property type="entry name" value="Ras-like_Gua-exchang_fac_N"/>
</dbReference>
<dbReference type="PANTHER" id="PTHR23113:SF368">
    <property type="entry name" value="CELL DIVISION CONTROL PROTEIN 25"/>
    <property type="match status" value="1"/>
</dbReference>
<dbReference type="GO" id="GO:0005886">
    <property type="term" value="C:plasma membrane"/>
    <property type="evidence" value="ECO:0007669"/>
    <property type="project" value="TreeGrafter"/>
</dbReference>